<dbReference type="InterPro" id="IPR053745">
    <property type="entry name" value="Viral_Tail_Comp_sf"/>
</dbReference>
<dbReference type="AlphaFoldDB" id="A0A2V4N482"/>
<name>A0A2V4N482_9RHOB</name>
<comment type="caution">
    <text evidence="1">The sequence shown here is derived from an EMBL/GenBank/DDBJ whole genome shotgun (WGS) entry which is preliminary data.</text>
</comment>
<dbReference type="InterPro" id="IPR021508">
    <property type="entry name" value="Gp17-like"/>
</dbReference>
<sequence>MSYVTSPALQAAVFSALSADPTVTGLVSGAIYDALPSGTLPSTYVSLGPETVFGASDMTSEGALHKFEVSVVTTDQGFQSAKDVGAAICDVLIDADLTLSRGTLIGIGFDRAVALREENGTVRRINLTFRARVEA</sequence>
<keyword evidence="2" id="KW-1185">Reference proteome</keyword>
<proteinExistence type="predicted"/>
<dbReference type="Proteomes" id="UP000248012">
    <property type="component" value="Unassembled WGS sequence"/>
</dbReference>
<organism evidence="1 2">
    <name type="scientific">Litorivita pollutaquae</name>
    <dbReference type="NCBI Taxonomy" id="2200892"/>
    <lineage>
        <taxon>Bacteria</taxon>
        <taxon>Pseudomonadati</taxon>
        <taxon>Pseudomonadota</taxon>
        <taxon>Alphaproteobacteria</taxon>
        <taxon>Rhodobacterales</taxon>
        <taxon>Paracoccaceae</taxon>
        <taxon>Litorivita</taxon>
    </lineage>
</organism>
<dbReference type="RefSeq" id="WP_110794295.1">
    <property type="nucleotide sequence ID" value="NZ_KZ826481.1"/>
</dbReference>
<dbReference type="Gene3D" id="3.30.2000.30">
    <property type="match status" value="1"/>
</dbReference>
<gene>
    <name evidence="1" type="ORF">DI396_00930</name>
</gene>
<evidence type="ECO:0000313" key="2">
    <source>
        <dbReference type="Proteomes" id="UP000248012"/>
    </source>
</evidence>
<evidence type="ECO:0000313" key="1">
    <source>
        <dbReference type="EMBL" id="PYC48712.1"/>
    </source>
</evidence>
<reference evidence="1 2" key="1">
    <citation type="submission" date="2018-05" db="EMBL/GenBank/DDBJ databases">
        <title>Oceanovita maritima gen. nov., sp. nov., a marine bacterium in the family Rhodobacteraceae isolated from surface seawater of Lundu port Xiamen, China.</title>
        <authorList>
            <person name="Hetharua B.H."/>
            <person name="Min D."/>
            <person name="Liao H."/>
            <person name="Tian Y."/>
        </authorList>
    </citation>
    <scope>NUCLEOTIDE SEQUENCE [LARGE SCALE GENOMIC DNA]</scope>
    <source>
        <strain evidence="1 2">FSX-11</strain>
    </source>
</reference>
<dbReference type="EMBL" id="QFVT01000002">
    <property type="protein sequence ID" value="PYC48712.1"/>
    <property type="molecule type" value="Genomic_DNA"/>
</dbReference>
<accession>A0A2V4N482</accession>
<dbReference type="OrthoDB" id="7644395at2"/>
<dbReference type="Pfam" id="PF11367">
    <property type="entry name" value="Tail_completion_gp17"/>
    <property type="match status" value="1"/>
</dbReference>
<protein>
    <submittedName>
        <fullName evidence="1">DUF3168 domain-containing protein</fullName>
    </submittedName>
</protein>